<dbReference type="InterPro" id="IPR018376">
    <property type="entry name" value="Enoyl-CoA_hyd/isom_CS"/>
</dbReference>
<dbReference type="Proteomes" id="UP001596395">
    <property type="component" value="Unassembled WGS sequence"/>
</dbReference>
<dbReference type="RefSeq" id="WP_336348836.1">
    <property type="nucleotide sequence ID" value="NZ_JAZAQL010000001.1"/>
</dbReference>
<dbReference type="InterPro" id="IPR029045">
    <property type="entry name" value="ClpP/crotonase-like_dom_sf"/>
</dbReference>
<dbReference type="AlphaFoldDB" id="A0ABD5V981"/>
<comment type="caution">
    <text evidence="3">The sequence shown here is derived from an EMBL/GenBank/DDBJ whole genome shotgun (WGS) entry which is preliminary data.</text>
</comment>
<proteinExistence type="inferred from homology"/>
<dbReference type="InterPro" id="IPR001753">
    <property type="entry name" value="Enoyl-CoA_hydra/iso"/>
</dbReference>
<dbReference type="CDD" id="cd06558">
    <property type="entry name" value="crotonase-like"/>
    <property type="match status" value="1"/>
</dbReference>
<protein>
    <submittedName>
        <fullName evidence="3">Enoyl-CoA hydratase/isomerase family protein</fullName>
    </submittedName>
</protein>
<accession>A0ABD5V981</accession>
<organism evidence="3 4">
    <name type="scientific">Halorubellus litoreus</name>
    <dbReference type="NCBI Taxonomy" id="755308"/>
    <lineage>
        <taxon>Archaea</taxon>
        <taxon>Methanobacteriati</taxon>
        <taxon>Methanobacteriota</taxon>
        <taxon>Stenosarchaea group</taxon>
        <taxon>Halobacteria</taxon>
        <taxon>Halobacteriales</taxon>
        <taxon>Halorubellaceae</taxon>
        <taxon>Halorubellus</taxon>
    </lineage>
</organism>
<dbReference type="EMBL" id="JBHSXN010000001">
    <property type="protein sequence ID" value="MFC6951825.1"/>
    <property type="molecule type" value="Genomic_DNA"/>
</dbReference>
<evidence type="ECO:0000256" key="1">
    <source>
        <dbReference type="ARBA" id="ARBA00005254"/>
    </source>
</evidence>
<comment type="similarity">
    <text evidence="1 2">Belongs to the enoyl-CoA hydratase/isomerase family.</text>
</comment>
<dbReference type="Pfam" id="PF00378">
    <property type="entry name" value="ECH_1"/>
    <property type="match status" value="1"/>
</dbReference>
<dbReference type="PANTHER" id="PTHR43802:SF1">
    <property type="entry name" value="IP11341P-RELATED"/>
    <property type="match status" value="1"/>
</dbReference>
<evidence type="ECO:0000256" key="2">
    <source>
        <dbReference type="RuleBase" id="RU003707"/>
    </source>
</evidence>
<keyword evidence="4" id="KW-1185">Reference proteome</keyword>
<dbReference type="SUPFAM" id="SSF52096">
    <property type="entry name" value="ClpP/crotonase"/>
    <property type="match status" value="1"/>
</dbReference>
<name>A0ABD5V981_9EURY</name>
<sequence>MIRVDRDGDVCVVSIDRPDRRNALRPTDLDVLADAAEQVTAPVLYLHGEGPAFCAGADLDVVADLDREGARDLAARGQRVVRAFESTDAVVVAGIDGPARGGGVELALGCDVRVATPAASFAEPGVSLGLFGAWGGTARLARICGEGDAMDLALSGRSVDATDAHRMGLVSRVVDDPRTVADEIAAHPPDALGALKRRMRDREDVQSQEAREVEAFADLVASHADDIAAARDED</sequence>
<evidence type="ECO:0000313" key="3">
    <source>
        <dbReference type="EMBL" id="MFC6951825.1"/>
    </source>
</evidence>
<dbReference type="PROSITE" id="PS00166">
    <property type="entry name" value="ENOYL_COA_HYDRATASE"/>
    <property type="match status" value="1"/>
</dbReference>
<dbReference type="PANTHER" id="PTHR43802">
    <property type="entry name" value="ENOYL-COA HYDRATASE"/>
    <property type="match status" value="1"/>
</dbReference>
<dbReference type="Gene3D" id="3.90.226.10">
    <property type="entry name" value="2-enoyl-CoA Hydratase, Chain A, domain 1"/>
    <property type="match status" value="1"/>
</dbReference>
<evidence type="ECO:0000313" key="4">
    <source>
        <dbReference type="Proteomes" id="UP001596395"/>
    </source>
</evidence>
<reference evidence="3 4" key="1">
    <citation type="journal article" date="2019" name="Int. J. Syst. Evol. Microbiol.">
        <title>The Global Catalogue of Microorganisms (GCM) 10K type strain sequencing project: providing services to taxonomists for standard genome sequencing and annotation.</title>
        <authorList>
            <consortium name="The Broad Institute Genomics Platform"/>
            <consortium name="The Broad Institute Genome Sequencing Center for Infectious Disease"/>
            <person name="Wu L."/>
            <person name="Ma J."/>
        </authorList>
    </citation>
    <scope>NUCLEOTIDE SEQUENCE [LARGE SCALE GENOMIC DNA]</scope>
    <source>
        <strain evidence="3 4">GX26</strain>
    </source>
</reference>
<gene>
    <name evidence="3" type="ORF">ACFQGB_03020</name>
</gene>